<keyword evidence="4" id="KW-1185">Reference proteome</keyword>
<dbReference type="OrthoDB" id="5827268at2"/>
<organism evidence="3 4">
    <name type="scientific">Flavobacterium phragmitis</name>
    <dbReference type="NCBI Taxonomy" id="739143"/>
    <lineage>
        <taxon>Bacteria</taxon>
        <taxon>Pseudomonadati</taxon>
        <taxon>Bacteroidota</taxon>
        <taxon>Flavobacteriia</taxon>
        <taxon>Flavobacteriales</taxon>
        <taxon>Flavobacteriaceae</taxon>
        <taxon>Flavobacterium</taxon>
    </lineage>
</organism>
<sequence length="386" mass="43009">MKSNLFISALFAIAFSITSCHSSNANPKPKTEIEKPATASNTKIQVALLLDTSSSMDGLIDQAKSRLWNIVNTLTTLKYEGKTPDIEIALYEYGNDGLSAKSNYIRQITPLSTDLDLISEKLFALRTNGGSEYCGAVIQDATKELKWATENNSMKLIYIAGNEEFNQGKISYKEAISNALKNGIYVNTIFCGDKTEGINILWKDGADRGKGKYFNIDSDRAVEYIATPYDDEIAKCDEKMNKTYINYGAKGAEKKMNQVMQDQNAKKVSASNYTDRAVSKSKAVYKNDSWDLVDKAKDDASAISKIKKEELPTELQNKSTAELQKIVTEKTKERETIQKEISVLAKKRQEYIDAESKKTKKQDDLGNTINSSIIAFAKVKGYTVEK</sequence>
<proteinExistence type="predicted"/>
<feature type="signal peptide" evidence="1">
    <location>
        <begin position="1"/>
        <end position="25"/>
    </location>
</feature>
<evidence type="ECO:0000313" key="3">
    <source>
        <dbReference type="EMBL" id="SFC49430.1"/>
    </source>
</evidence>
<dbReference type="InterPro" id="IPR036465">
    <property type="entry name" value="vWFA_dom_sf"/>
</dbReference>
<dbReference type="EMBL" id="FOMH01000001">
    <property type="protein sequence ID" value="SFC49430.1"/>
    <property type="molecule type" value="Genomic_DNA"/>
</dbReference>
<reference evidence="4" key="1">
    <citation type="submission" date="2016-10" db="EMBL/GenBank/DDBJ databases">
        <authorList>
            <person name="Varghese N."/>
            <person name="Submissions S."/>
        </authorList>
    </citation>
    <scope>NUCLEOTIDE SEQUENCE [LARGE SCALE GENOMIC DNA]</scope>
    <source>
        <strain evidence="4">CGMCC 1.10370</strain>
    </source>
</reference>
<evidence type="ECO:0000313" key="4">
    <source>
        <dbReference type="Proteomes" id="UP000199672"/>
    </source>
</evidence>
<dbReference type="Proteomes" id="UP000199672">
    <property type="component" value="Unassembled WGS sequence"/>
</dbReference>
<keyword evidence="1" id="KW-0732">Signal</keyword>
<gene>
    <name evidence="3" type="ORF">SAMN05216297_10122</name>
</gene>
<protein>
    <recommendedName>
        <fullName evidence="2">VWFA domain-containing protein</fullName>
    </recommendedName>
</protein>
<dbReference type="InterPro" id="IPR002035">
    <property type="entry name" value="VWF_A"/>
</dbReference>
<name>A0A1I1JVN0_9FLAO</name>
<evidence type="ECO:0000259" key="2">
    <source>
        <dbReference type="PROSITE" id="PS50234"/>
    </source>
</evidence>
<evidence type="ECO:0000256" key="1">
    <source>
        <dbReference type="SAM" id="SignalP"/>
    </source>
</evidence>
<dbReference type="Gene3D" id="3.40.50.410">
    <property type="entry name" value="von Willebrand factor, type A domain"/>
    <property type="match status" value="1"/>
</dbReference>
<accession>A0A1I1JVN0</accession>
<dbReference type="PROSITE" id="PS51257">
    <property type="entry name" value="PROKAR_LIPOPROTEIN"/>
    <property type="match status" value="1"/>
</dbReference>
<dbReference type="AlphaFoldDB" id="A0A1I1JVN0"/>
<dbReference type="RefSeq" id="WP_091489643.1">
    <property type="nucleotide sequence ID" value="NZ_FOMH01000001.1"/>
</dbReference>
<feature type="domain" description="VWFA" evidence="2">
    <location>
        <begin position="45"/>
        <end position="233"/>
    </location>
</feature>
<dbReference type="STRING" id="739143.SAMN05216297_10122"/>
<dbReference type="PROSITE" id="PS50234">
    <property type="entry name" value="VWFA"/>
    <property type="match status" value="1"/>
</dbReference>
<feature type="chain" id="PRO_5011727108" description="VWFA domain-containing protein" evidence="1">
    <location>
        <begin position="26"/>
        <end position="386"/>
    </location>
</feature>
<dbReference type="CDD" id="cd00198">
    <property type="entry name" value="vWFA"/>
    <property type="match status" value="1"/>
</dbReference>
<dbReference type="SUPFAM" id="SSF53300">
    <property type="entry name" value="vWA-like"/>
    <property type="match status" value="1"/>
</dbReference>